<evidence type="ECO:0000313" key="2">
    <source>
        <dbReference type="EMBL" id="GFA42725.1"/>
    </source>
</evidence>
<organism evidence="2">
    <name type="scientific">Tanacetum cinerariifolium</name>
    <name type="common">Dalmatian daisy</name>
    <name type="synonym">Chrysanthemum cinerariifolium</name>
    <dbReference type="NCBI Taxonomy" id="118510"/>
    <lineage>
        <taxon>Eukaryota</taxon>
        <taxon>Viridiplantae</taxon>
        <taxon>Streptophyta</taxon>
        <taxon>Embryophyta</taxon>
        <taxon>Tracheophyta</taxon>
        <taxon>Spermatophyta</taxon>
        <taxon>Magnoliopsida</taxon>
        <taxon>eudicotyledons</taxon>
        <taxon>Gunneridae</taxon>
        <taxon>Pentapetalae</taxon>
        <taxon>asterids</taxon>
        <taxon>campanulids</taxon>
        <taxon>Asterales</taxon>
        <taxon>Asteraceae</taxon>
        <taxon>Asteroideae</taxon>
        <taxon>Anthemideae</taxon>
        <taxon>Anthemidinae</taxon>
        <taxon>Tanacetum</taxon>
    </lineage>
</organism>
<proteinExistence type="predicted"/>
<gene>
    <name evidence="2" type="ORF">Tci_614697</name>
</gene>
<protein>
    <recommendedName>
        <fullName evidence="1">Reverse transcriptase Ty1/copia-type domain-containing protein</fullName>
    </recommendedName>
</protein>
<name>A0A699JK47_TANCI</name>
<dbReference type="InterPro" id="IPR013103">
    <property type="entry name" value="RVT_2"/>
</dbReference>
<accession>A0A699JK47</accession>
<dbReference type="InterPro" id="IPR043502">
    <property type="entry name" value="DNA/RNA_pol_sf"/>
</dbReference>
<evidence type="ECO:0000259" key="1">
    <source>
        <dbReference type="Pfam" id="PF07727"/>
    </source>
</evidence>
<reference evidence="2" key="1">
    <citation type="journal article" date="2019" name="Sci. Rep.">
        <title>Draft genome of Tanacetum cinerariifolium, the natural source of mosquito coil.</title>
        <authorList>
            <person name="Yamashiro T."/>
            <person name="Shiraishi A."/>
            <person name="Satake H."/>
            <person name="Nakayama K."/>
        </authorList>
    </citation>
    <scope>NUCLEOTIDE SEQUENCE</scope>
</reference>
<dbReference type="EMBL" id="BKCJ010422091">
    <property type="protein sequence ID" value="GFA42725.1"/>
    <property type="molecule type" value="Genomic_DNA"/>
</dbReference>
<feature type="domain" description="Reverse transcriptase Ty1/copia-type" evidence="1">
    <location>
        <begin position="42"/>
        <end position="192"/>
    </location>
</feature>
<dbReference type="PANTHER" id="PTHR11439">
    <property type="entry name" value="GAG-POL-RELATED RETROTRANSPOSON"/>
    <property type="match status" value="1"/>
</dbReference>
<dbReference type="Pfam" id="PF07727">
    <property type="entry name" value="RVT_2"/>
    <property type="match status" value="1"/>
</dbReference>
<feature type="non-terminal residue" evidence="2">
    <location>
        <position position="1"/>
    </location>
</feature>
<sequence length="349" mass="39972">EEPKKISDALKDPSWVEAMQEELLQFKIQNVWTLVNCPEGEEGIDNEEVFAPVVRIEAIRLFLAYASFMGFTVYQMDVKSAFLYGTINKEVYVMQPLGFQDPEFPAKVNKVEKAMYELHQDPRAWYGTLSKYLLTNGFQRGTIDQTLFIRRHRGDFILIQVYVDDIIFGSSNSQLCREFEALMHEKFQMSAMDVRPANTPMDKENQWGKDGTGKDVDIHLYRSMIGSLMYLTASRPDIMFAVCACARHQVTPKECHLHAVKRIFRYLKVHPKLGLWYPKESPFDLVAYSNSDYGGATQDRKSTTGGCQFLGRRLISWKCKKQTIMVTSTTEAEYVAATSGCGQVLRIQN</sequence>
<dbReference type="PANTHER" id="PTHR11439:SF495">
    <property type="entry name" value="REVERSE TRANSCRIPTASE, RNA-DEPENDENT DNA POLYMERASE-RELATED"/>
    <property type="match status" value="1"/>
</dbReference>
<comment type="caution">
    <text evidence="2">The sequence shown here is derived from an EMBL/GenBank/DDBJ whole genome shotgun (WGS) entry which is preliminary data.</text>
</comment>
<dbReference type="SUPFAM" id="SSF56672">
    <property type="entry name" value="DNA/RNA polymerases"/>
    <property type="match status" value="1"/>
</dbReference>
<dbReference type="AlphaFoldDB" id="A0A699JK47"/>
<dbReference type="CDD" id="cd09272">
    <property type="entry name" value="RNase_HI_RT_Ty1"/>
    <property type="match status" value="1"/>
</dbReference>